<reference evidence="1" key="2">
    <citation type="submission" date="2021-04" db="EMBL/GenBank/DDBJ databases">
        <authorList>
            <person name="Gilroy R."/>
        </authorList>
    </citation>
    <scope>NUCLEOTIDE SEQUENCE</scope>
    <source>
        <strain evidence="1">CHK188-16595</strain>
    </source>
</reference>
<organism evidence="1 2">
    <name type="scientific">Candidatus Eubacterium faecale</name>
    <dbReference type="NCBI Taxonomy" id="2838568"/>
    <lineage>
        <taxon>Bacteria</taxon>
        <taxon>Bacillati</taxon>
        <taxon>Bacillota</taxon>
        <taxon>Clostridia</taxon>
        <taxon>Eubacteriales</taxon>
        <taxon>Eubacteriaceae</taxon>
        <taxon>Eubacterium</taxon>
    </lineage>
</organism>
<accession>A0A9D2MHX0</accession>
<gene>
    <name evidence="1" type="ORF">IAA37_02025</name>
</gene>
<dbReference type="Proteomes" id="UP000823877">
    <property type="component" value="Unassembled WGS sequence"/>
</dbReference>
<comment type="caution">
    <text evidence="1">The sequence shown here is derived from an EMBL/GenBank/DDBJ whole genome shotgun (WGS) entry which is preliminary data.</text>
</comment>
<dbReference type="EMBL" id="DWXN01000003">
    <property type="protein sequence ID" value="HJB74435.1"/>
    <property type="molecule type" value="Genomic_DNA"/>
</dbReference>
<evidence type="ECO:0000313" key="2">
    <source>
        <dbReference type="Proteomes" id="UP000823877"/>
    </source>
</evidence>
<proteinExistence type="predicted"/>
<protein>
    <submittedName>
        <fullName evidence="1">Uncharacterized protein</fullName>
    </submittedName>
</protein>
<reference evidence="1" key="1">
    <citation type="journal article" date="2021" name="PeerJ">
        <title>Extensive microbial diversity within the chicken gut microbiome revealed by metagenomics and culture.</title>
        <authorList>
            <person name="Gilroy R."/>
            <person name="Ravi A."/>
            <person name="Getino M."/>
            <person name="Pursley I."/>
            <person name="Horton D.L."/>
            <person name="Alikhan N.F."/>
            <person name="Baker D."/>
            <person name="Gharbi K."/>
            <person name="Hall N."/>
            <person name="Watson M."/>
            <person name="Adriaenssens E.M."/>
            <person name="Foster-Nyarko E."/>
            <person name="Jarju S."/>
            <person name="Secka A."/>
            <person name="Antonio M."/>
            <person name="Oren A."/>
            <person name="Chaudhuri R.R."/>
            <person name="La Ragione R."/>
            <person name="Hildebrand F."/>
            <person name="Pallen M.J."/>
        </authorList>
    </citation>
    <scope>NUCLEOTIDE SEQUENCE</scope>
    <source>
        <strain evidence="1">CHK188-16595</strain>
    </source>
</reference>
<evidence type="ECO:0000313" key="1">
    <source>
        <dbReference type="EMBL" id="HJB74435.1"/>
    </source>
</evidence>
<dbReference type="AlphaFoldDB" id="A0A9D2MHX0"/>
<sequence length="191" mass="22388">MDIDSYVYDAIFSETPKHTVFYSLLWEQFKEDGFVITDEPGHEIDCIFKAVSMQNLMGEFMYRLYDEVNETGFEDAVDYIEKAGFTEDDILTYCKKDEEIEIDASDMDITAKNALDRVTELTAEKMLEEYSPDDIFDMMFTAAYDFEQDFTFDFEDSDEFLAFVDANTEKLDQYKEEYPGVINWIENGMIC</sequence>
<name>A0A9D2MHX0_9FIRM</name>